<keyword evidence="2" id="KW-1185">Reference proteome</keyword>
<name>A0AAN7LJ72_TRANT</name>
<accession>A0AAN7LJ72</accession>
<gene>
    <name evidence="1" type="ORF">SAY86_016227</name>
</gene>
<proteinExistence type="predicted"/>
<dbReference type="EMBL" id="JAXQNO010000016">
    <property type="protein sequence ID" value="KAK4782125.1"/>
    <property type="molecule type" value="Genomic_DNA"/>
</dbReference>
<sequence length="225" mass="24434">MANYCASDSNHGKANYSYTDPLTYGRSYDRADPSVYGRSRYAIAGTDPSIKYGGSDPIYGLNSSLGAYPDTTIHASAWNGRGHNSWGSQHQAPAYDYRGFDQHVTKVATEYLQPSGGRKTSGYGYSEYGSSNLPGRAETYDSFSSRKSDYSSVVPTYSSGGHQSQLSKPTSDITTAVHYIDGAAQKLAPGSRLAETTSKIHSYVEPVEPSKRYGNYSLFSRRSSG</sequence>
<dbReference type="Proteomes" id="UP001346149">
    <property type="component" value="Unassembled WGS sequence"/>
</dbReference>
<reference evidence="1 2" key="1">
    <citation type="journal article" date="2023" name="Hortic Res">
        <title>Pangenome of water caltrop reveals structural variations and asymmetric subgenome divergence after allopolyploidization.</title>
        <authorList>
            <person name="Zhang X."/>
            <person name="Chen Y."/>
            <person name="Wang L."/>
            <person name="Yuan Y."/>
            <person name="Fang M."/>
            <person name="Shi L."/>
            <person name="Lu R."/>
            <person name="Comes H.P."/>
            <person name="Ma Y."/>
            <person name="Chen Y."/>
            <person name="Huang G."/>
            <person name="Zhou Y."/>
            <person name="Zheng Z."/>
            <person name="Qiu Y."/>
        </authorList>
    </citation>
    <scope>NUCLEOTIDE SEQUENCE [LARGE SCALE GENOMIC DNA]</scope>
    <source>
        <strain evidence="1">F231</strain>
    </source>
</reference>
<evidence type="ECO:0000313" key="1">
    <source>
        <dbReference type="EMBL" id="KAK4782125.1"/>
    </source>
</evidence>
<organism evidence="1 2">
    <name type="scientific">Trapa natans</name>
    <name type="common">Water chestnut</name>
    <dbReference type="NCBI Taxonomy" id="22666"/>
    <lineage>
        <taxon>Eukaryota</taxon>
        <taxon>Viridiplantae</taxon>
        <taxon>Streptophyta</taxon>
        <taxon>Embryophyta</taxon>
        <taxon>Tracheophyta</taxon>
        <taxon>Spermatophyta</taxon>
        <taxon>Magnoliopsida</taxon>
        <taxon>eudicotyledons</taxon>
        <taxon>Gunneridae</taxon>
        <taxon>Pentapetalae</taxon>
        <taxon>rosids</taxon>
        <taxon>malvids</taxon>
        <taxon>Myrtales</taxon>
        <taxon>Lythraceae</taxon>
        <taxon>Trapa</taxon>
    </lineage>
</organism>
<evidence type="ECO:0000313" key="2">
    <source>
        <dbReference type="Proteomes" id="UP001346149"/>
    </source>
</evidence>
<comment type="caution">
    <text evidence="1">The sequence shown here is derived from an EMBL/GenBank/DDBJ whole genome shotgun (WGS) entry which is preliminary data.</text>
</comment>
<dbReference type="AlphaFoldDB" id="A0AAN7LJ72"/>
<protein>
    <submittedName>
        <fullName evidence="1">Uncharacterized protein</fullName>
    </submittedName>
</protein>